<gene>
    <name evidence="1" type="ORF">MNBD_PLANCTO02-1928</name>
</gene>
<evidence type="ECO:0008006" key="2">
    <source>
        <dbReference type="Google" id="ProtNLM"/>
    </source>
</evidence>
<protein>
    <recommendedName>
        <fullName evidence="2">Molybdopterin synthase sulfur carrier subunit</fullName>
    </recommendedName>
</protein>
<evidence type="ECO:0000313" key="1">
    <source>
        <dbReference type="EMBL" id="VAX38085.1"/>
    </source>
</evidence>
<dbReference type="AlphaFoldDB" id="A0A3B1DZN6"/>
<proteinExistence type="predicted"/>
<dbReference type="InterPro" id="IPR016155">
    <property type="entry name" value="Mopterin_synth/thiamin_S_b"/>
</dbReference>
<dbReference type="CDD" id="cd17040">
    <property type="entry name" value="Ubl_MoaD_like"/>
    <property type="match status" value="1"/>
</dbReference>
<accession>A0A3B1DZN6</accession>
<reference evidence="1" key="1">
    <citation type="submission" date="2018-06" db="EMBL/GenBank/DDBJ databases">
        <authorList>
            <person name="Zhirakovskaya E."/>
        </authorList>
    </citation>
    <scope>NUCLEOTIDE SEQUENCE</scope>
</reference>
<sequence length="97" mass="10271">MAFRLSQQIQMSITVEFLGIPRVRAAVASTVVEATTVAEALQAVGALYPQLARDCIDGDAPRTGYLVNINGLYFTTNPATKLNPNDAVLFLSADVGG</sequence>
<organism evidence="1">
    <name type="scientific">hydrothermal vent metagenome</name>
    <dbReference type="NCBI Taxonomy" id="652676"/>
    <lineage>
        <taxon>unclassified sequences</taxon>
        <taxon>metagenomes</taxon>
        <taxon>ecological metagenomes</taxon>
    </lineage>
</organism>
<dbReference type="InterPro" id="IPR012675">
    <property type="entry name" value="Beta-grasp_dom_sf"/>
</dbReference>
<dbReference type="Gene3D" id="3.10.20.30">
    <property type="match status" value="1"/>
</dbReference>
<dbReference type="SUPFAM" id="SSF54285">
    <property type="entry name" value="MoaD/ThiS"/>
    <property type="match status" value="1"/>
</dbReference>
<dbReference type="EMBL" id="UOGL01000164">
    <property type="protein sequence ID" value="VAX38085.1"/>
    <property type="molecule type" value="Genomic_DNA"/>
</dbReference>
<name>A0A3B1DZN6_9ZZZZ</name>